<reference evidence="10 11" key="1">
    <citation type="journal article" date="2021" name="Sci. Rep.">
        <title>Genome sequencing of the multicellular alga Astrephomene provides insights into convergent evolution of germ-soma differentiation.</title>
        <authorList>
            <person name="Yamashita S."/>
            <person name="Yamamoto K."/>
            <person name="Matsuzaki R."/>
            <person name="Suzuki S."/>
            <person name="Yamaguchi H."/>
            <person name="Hirooka S."/>
            <person name="Minakuchi Y."/>
            <person name="Miyagishima S."/>
            <person name="Kawachi M."/>
            <person name="Toyoda A."/>
            <person name="Nozaki H."/>
        </authorList>
    </citation>
    <scope>NUCLEOTIDE SEQUENCE [LARGE SCALE GENOMIC DNA]</scope>
    <source>
        <strain evidence="10 11">NIES-4017</strain>
    </source>
</reference>
<comment type="caution">
    <text evidence="10">The sequence shown here is derived from an EMBL/GenBank/DDBJ whole genome shotgun (WGS) entry which is preliminary data.</text>
</comment>
<dbReference type="GO" id="GO:0006355">
    <property type="term" value="P:regulation of DNA-templated transcription"/>
    <property type="evidence" value="ECO:0007669"/>
    <property type="project" value="TreeGrafter"/>
</dbReference>
<feature type="compositionally biased region" description="Basic and acidic residues" evidence="8">
    <location>
        <begin position="477"/>
        <end position="490"/>
    </location>
</feature>
<keyword evidence="4" id="KW-0238">DNA-binding</keyword>
<protein>
    <recommendedName>
        <fullName evidence="9">Response regulatory domain-containing protein</fullName>
    </recommendedName>
</protein>
<dbReference type="PANTHER" id="PTHR48111">
    <property type="entry name" value="REGULATOR OF RPOS"/>
    <property type="match status" value="1"/>
</dbReference>
<dbReference type="AlphaFoldDB" id="A0AAD3DPE9"/>
<organism evidence="10 11">
    <name type="scientific">Astrephomene gubernaculifera</name>
    <dbReference type="NCBI Taxonomy" id="47775"/>
    <lineage>
        <taxon>Eukaryota</taxon>
        <taxon>Viridiplantae</taxon>
        <taxon>Chlorophyta</taxon>
        <taxon>core chlorophytes</taxon>
        <taxon>Chlorophyceae</taxon>
        <taxon>CS clade</taxon>
        <taxon>Chlamydomonadales</taxon>
        <taxon>Astrephomenaceae</taxon>
        <taxon>Astrephomene</taxon>
    </lineage>
</organism>
<evidence type="ECO:0000256" key="8">
    <source>
        <dbReference type="SAM" id="MobiDB-lite"/>
    </source>
</evidence>
<dbReference type="SMART" id="SM00448">
    <property type="entry name" value="REC"/>
    <property type="match status" value="1"/>
</dbReference>
<feature type="coiled-coil region" evidence="7">
    <location>
        <begin position="287"/>
        <end position="342"/>
    </location>
</feature>
<keyword evidence="5" id="KW-0804">Transcription</keyword>
<evidence type="ECO:0000256" key="1">
    <source>
        <dbReference type="ARBA" id="ARBA00022553"/>
    </source>
</evidence>
<name>A0AAD3DPE9_9CHLO</name>
<evidence type="ECO:0000313" key="10">
    <source>
        <dbReference type="EMBL" id="GFR44507.1"/>
    </source>
</evidence>
<dbReference type="Pfam" id="PF00072">
    <property type="entry name" value="Response_reg"/>
    <property type="match status" value="1"/>
</dbReference>
<evidence type="ECO:0000313" key="11">
    <source>
        <dbReference type="Proteomes" id="UP001054857"/>
    </source>
</evidence>
<evidence type="ECO:0000256" key="6">
    <source>
        <dbReference type="PROSITE-ProRule" id="PRU00169"/>
    </source>
</evidence>
<dbReference type="SUPFAM" id="SSF52172">
    <property type="entry name" value="CheY-like"/>
    <property type="match status" value="1"/>
</dbReference>
<keyword evidence="3" id="KW-0805">Transcription regulation</keyword>
<feature type="coiled-coil region" evidence="7">
    <location>
        <begin position="377"/>
        <end position="404"/>
    </location>
</feature>
<feature type="region of interest" description="Disordered" evidence="8">
    <location>
        <begin position="262"/>
        <end position="282"/>
    </location>
</feature>
<feature type="compositionally biased region" description="Gly residues" evidence="8">
    <location>
        <begin position="262"/>
        <end position="280"/>
    </location>
</feature>
<sequence length="502" mass="53364">MEDNAEPTALPKLASSGGRRIPKRTPSGLLGKPGSLQLNQSTTPQHHALPVKRRGSFQQLKKTGTHAGCDGASSYLDSDSSPSIFAVVKKSTHWEKYGTVLVLLVADELSSDKEAVLQMLSAEGYDDNTTDNAQEAVKLFAEKEVYPDIVIIDSDNELVDTRQLIMQLQSLNPTVAVMVLGARGGPLPAVQALQAGAADFMAKPLSLDELVARVERHVQRQHCIKLEMEKALEDAKQMMQQLVPASLLGDVMLRKEVAAPGGAGGGAGGPPGGGGAGGKAGLNSVAETDFEEQMSELSEENHRLGQKVQEMERKLELKDKENRALEAKLNAIDQRVAALAAERQRGAAAGGCDGLQQHQQQQLQQQEQQQLLFLGQLDVVARANLDLRHKVDELERRMQAAQGGGAPAAAVAVAVAVAGAAEAVAGREVGVVQAEAVAVDAPPPEAPREQPLGVSQPQPRQQLEGGELQLEEEEEQGQQREGEGGKGREGAEEEEGGEGLQQ</sequence>
<evidence type="ECO:0000256" key="4">
    <source>
        <dbReference type="ARBA" id="ARBA00023125"/>
    </source>
</evidence>
<dbReference type="InterPro" id="IPR011006">
    <property type="entry name" value="CheY-like_superfamily"/>
</dbReference>
<feature type="region of interest" description="Disordered" evidence="8">
    <location>
        <begin position="440"/>
        <end position="502"/>
    </location>
</feature>
<dbReference type="PROSITE" id="PS50110">
    <property type="entry name" value="RESPONSE_REGULATORY"/>
    <property type="match status" value="1"/>
</dbReference>
<dbReference type="Gene3D" id="3.40.50.2300">
    <property type="match status" value="1"/>
</dbReference>
<keyword evidence="1 6" id="KW-0597">Phosphoprotein</keyword>
<dbReference type="PANTHER" id="PTHR48111:SF1">
    <property type="entry name" value="TWO-COMPONENT RESPONSE REGULATOR ORR33"/>
    <property type="match status" value="1"/>
</dbReference>
<evidence type="ECO:0000256" key="7">
    <source>
        <dbReference type="SAM" id="Coils"/>
    </source>
</evidence>
<feature type="region of interest" description="Disordered" evidence="8">
    <location>
        <begin position="1"/>
        <end position="53"/>
    </location>
</feature>
<dbReference type="GO" id="GO:0000976">
    <property type="term" value="F:transcription cis-regulatory region binding"/>
    <property type="evidence" value="ECO:0007669"/>
    <property type="project" value="TreeGrafter"/>
</dbReference>
<evidence type="ECO:0000259" key="9">
    <source>
        <dbReference type="PROSITE" id="PS50110"/>
    </source>
</evidence>
<keyword evidence="11" id="KW-1185">Reference proteome</keyword>
<feature type="domain" description="Response regulatory" evidence="9">
    <location>
        <begin position="102"/>
        <end position="218"/>
    </location>
</feature>
<dbReference type="EMBL" id="BMAR01000008">
    <property type="protein sequence ID" value="GFR44507.1"/>
    <property type="molecule type" value="Genomic_DNA"/>
</dbReference>
<keyword evidence="7" id="KW-0175">Coiled coil</keyword>
<dbReference type="InterPro" id="IPR039420">
    <property type="entry name" value="WalR-like"/>
</dbReference>
<dbReference type="Proteomes" id="UP001054857">
    <property type="component" value="Unassembled WGS sequence"/>
</dbReference>
<evidence type="ECO:0000256" key="5">
    <source>
        <dbReference type="ARBA" id="ARBA00023163"/>
    </source>
</evidence>
<dbReference type="InterPro" id="IPR001789">
    <property type="entry name" value="Sig_transdc_resp-reg_receiver"/>
</dbReference>
<proteinExistence type="predicted"/>
<feature type="compositionally biased region" description="Acidic residues" evidence="8">
    <location>
        <begin position="491"/>
        <end position="502"/>
    </location>
</feature>
<feature type="modified residue" description="4-aspartylphosphate" evidence="6">
    <location>
        <position position="153"/>
    </location>
</feature>
<accession>A0AAD3DPE9</accession>
<feature type="compositionally biased region" description="Polar residues" evidence="8">
    <location>
        <begin position="36"/>
        <end position="45"/>
    </location>
</feature>
<evidence type="ECO:0000256" key="2">
    <source>
        <dbReference type="ARBA" id="ARBA00023012"/>
    </source>
</evidence>
<evidence type="ECO:0000256" key="3">
    <source>
        <dbReference type="ARBA" id="ARBA00023015"/>
    </source>
</evidence>
<gene>
    <name evidence="10" type="ORF">Agub_g5772</name>
</gene>
<dbReference type="GO" id="GO:0005829">
    <property type="term" value="C:cytosol"/>
    <property type="evidence" value="ECO:0007669"/>
    <property type="project" value="TreeGrafter"/>
</dbReference>
<dbReference type="GO" id="GO:0032993">
    <property type="term" value="C:protein-DNA complex"/>
    <property type="evidence" value="ECO:0007669"/>
    <property type="project" value="TreeGrafter"/>
</dbReference>
<dbReference type="GO" id="GO:0000156">
    <property type="term" value="F:phosphorelay response regulator activity"/>
    <property type="evidence" value="ECO:0007669"/>
    <property type="project" value="TreeGrafter"/>
</dbReference>
<keyword evidence="2" id="KW-0902">Two-component regulatory system</keyword>
<dbReference type="CDD" id="cd00156">
    <property type="entry name" value="REC"/>
    <property type="match status" value="1"/>
</dbReference>